<keyword evidence="5" id="KW-1185">Reference proteome</keyword>
<dbReference type="Proteomes" id="UP000036923">
    <property type="component" value="Unassembled WGS sequence"/>
</dbReference>
<dbReference type="PANTHER" id="PTHR46708:SF2">
    <property type="entry name" value="FIBRONECTIN TYPE-III DOMAIN-CONTAINING PROTEIN"/>
    <property type="match status" value="1"/>
</dbReference>
<organism evidence="4 5">
    <name type="scientific">Pseudobacteroides cellulosolvens ATCC 35603 = DSM 2933</name>
    <dbReference type="NCBI Taxonomy" id="398512"/>
    <lineage>
        <taxon>Bacteria</taxon>
        <taxon>Bacillati</taxon>
        <taxon>Bacillota</taxon>
        <taxon>Clostridia</taxon>
        <taxon>Eubacteriales</taxon>
        <taxon>Oscillospiraceae</taxon>
        <taxon>Pseudobacteroides</taxon>
    </lineage>
</organism>
<dbReference type="InterPro" id="IPR036116">
    <property type="entry name" value="FN3_sf"/>
</dbReference>
<keyword evidence="1" id="KW-0677">Repeat</keyword>
<feature type="domain" description="Fibronectin type-III" evidence="2">
    <location>
        <begin position="1054"/>
        <end position="1143"/>
    </location>
</feature>
<dbReference type="RefSeq" id="WP_050753788.1">
    <property type="nucleotide sequence ID" value="NZ_LGTC01000001.1"/>
</dbReference>
<feature type="domain" description="SLH" evidence="3">
    <location>
        <begin position="1142"/>
        <end position="1205"/>
    </location>
</feature>
<feature type="domain" description="Fibronectin type-III" evidence="2">
    <location>
        <begin position="868"/>
        <end position="960"/>
    </location>
</feature>
<evidence type="ECO:0000259" key="3">
    <source>
        <dbReference type="PROSITE" id="PS51272"/>
    </source>
</evidence>
<reference evidence="5" key="1">
    <citation type="submission" date="2015-07" db="EMBL/GenBank/DDBJ databases">
        <title>Near-Complete Genome Sequence of the Cellulolytic Bacterium Bacteroides (Pseudobacteroides) cellulosolvens ATCC 35603.</title>
        <authorList>
            <person name="Dassa B."/>
            <person name="Utturkar S.M."/>
            <person name="Klingeman D.M."/>
            <person name="Hurt R.A."/>
            <person name="Keller M."/>
            <person name="Xu J."/>
            <person name="Reddy Y.H.K."/>
            <person name="Borovok I."/>
            <person name="Grinberg I.R."/>
            <person name="Lamed R."/>
            <person name="Zhivin O."/>
            <person name="Bayer E.A."/>
            <person name="Brown S.D."/>
        </authorList>
    </citation>
    <scope>NUCLEOTIDE SEQUENCE [LARGE SCALE GENOMIC DNA]</scope>
    <source>
        <strain evidence="5">DSM 2933</strain>
    </source>
</reference>
<evidence type="ECO:0000313" key="5">
    <source>
        <dbReference type="Proteomes" id="UP000036923"/>
    </source>
</evidence>
<dbReference type="AlphaFoldDB" id="A0A0L6JV33"/>
<evidence type="ECO:0000259" key="2">
    <source>
        <dbReference type="PROSITE" id="PS50853"/>
    </source>
</evidence>
<evidence type="ECO:0000256" key="1">
    <source>
        <dbReference type="ARBA" id="ARBA00022737"/>
    </source>
</evidence>
<sequence>MMNNSIKYTIKLGILTTFTAAILFLTGTISYADFGVRAAVSAANPDTEINLNWDMVNGGIYYKILRNSGDGDVLIKTVDINSDRYFTSYSDTGTGGEGLTPETSYIYTIKAYSDQEMTDELVSASAVVTTDKMLKPSNIAASFNINTNQVTITWRNNSKALTGSSIKRIGGTGSLVSVAGSVYTSSFIDPDLILDLQNQYTVVSIDSNGHSSLDGDAVSIVPIDPPVIIASVNNGTAAISWGNFGYISNFELQRSKYTTSWGEWQTLSTQLLAGSTSAVDVLPTAGVYRYRLAAKSTSQYTGYSNISESVAKPAAPRNLAAQFSSNTSISLSWTNIEGNDSQLKIEKRTGSGSYSEIALLPKDSTSYTDNFIVTSNENYYYRITAFDSENNKDVGTECQITAVLPQAPASLSLSLESNTQIILSWIDQSTNETGFSIERKTDTGSYVLLGTVAANAVSYEDNTVSSDYTYTYRVWANSHLGNSAASSNEVTIVPNTVRAPNSFDAGVISANTVKLTWTYSVSNTYATVIERKTGESGTWIKIYEAASGVLSYNDYTVQPNTRYFYRIRAKSGSYIYSAAYPNNTGKEAYTVFSTLNLSLVNSSRIDLSWTDTATGEVGFALERKTDSGSFERISVVEANKTSYSDYNVTSGHVYTYRILLMNSATNLTVYSNEVSTTINTIVKPISLDVDVISPYQINLAWSLSAPGTYRTVIERKTGDTGTWAEIASLEGKLSYENAALSSNTQYFYRVKVYYSSNVYSQTYPNDDTGTGAYTKIISPSNLIGSAVSSTQINLSWYSNSTDSYFVIERKTKDGNYYEAGKTAVNATSWSDINLVPNLKYTYRIKAKTAYNESDYSEEAGIMCTNLAAPTGLTAQAAGSEGIELSWVDNTLNESGFEVWRLADSMQWELLVIVESNTRNFNDTGIIEGKKYSYMVRAFLGDDEIYSPYSSVASVVASIPAPPDNLTYLGVTATSIKLTWKDNSNNESGFKVERMDKSSGKWTEIASLSQNVTSHTIGNLSISTSYTYRIKAFNSTNNSYSYSTEITVSLKKPEIPSNIAVTALSSSEIRIDWSDNSGTEMGFTVERRKNGSEFAEIVKLPSNTISYIDKGLSPNQQFFYRIRSYNENGYSSYSSSKSVSTKSRTIYNDLGKVSWAKSAIESLSERGIIKGKAKNKFYPNDKITRAEFVSVLIRMFKPEEVVAGSFADVREVTGIIGR</sequence>
<dbReference type="InterPro" id="IPR013783">
    <property type="entry name" value="Ig-like_fold"/>
</dbReference>
<feature type="domain" description="Fibronectin type-III" evidence="2">
    <location>
        <begin position="315"/>
        <end position="406"/>
    </location>
</feature>
<dbReference type="CDD" id="cd00063">
    <property type="entry name" value="FN3"/>
    <property type="match status" value="7"/>
</dbReference>
<evidence type="ECO:0000313" key="4">
    <source>
        <dbReference type="EMBL" id="KNY29691.1"/>
    </source>
</evidence>
<comment type="caution">
    <text evidence="4">The sequence shown here is derived from an EMBL/GenBank/DDBJ whole genome shotgun (WGS) entry which is preliminary data.</text>
</comment>
<gene>
    <name evidence="4" type="ORF">Bccel_4965</name>
</gene>
<dbReference type="Gene3D" id="2.60.40.10">
    <property type="entry name" value="Immunoglobulins"/>
    <property type="match status" value="11"/>
</dbReference>
<accession>A0A0L6JV33</accession>
<dbReference type="InterPro" id="IPR050991">
    <property type="entry name" value="ECM_Regulatory_Proteins"/>
</dbReference>
<protein>
    <submittedName>
        <fullName evidence="4">S-layer domain-containing protein</fullName>
    </submittedName>
</protein>
<dbReference type="eggNOG" id="COG4733">
    <property type="taxonomic scope" value="Bacteria"/>
</dbReference>
<feature type="domain" description="Fibronectin type-III" evidence="2">
    <location>
        <begin position="499"/>
        <end position="587"/>
    </location>
</feature>
<feature type="domain" description="Fibronectin type-III" evidence="2">
    <location>
        <begin position="961"/>
        <end position="1052"/>
    </location>
</feature>
<dbReference type="SMART" id="SM00060">
    <property type="entry name" value="FN3"/>
    <property type="match status" value="12"/>
</dbReference>
<dbReference type="SUPFAM" id="SSF49265">
    <property type="entry name" value="Fibronectin type III"/>
    <property type="match status" value="5"/>
</dbReference>
<dbReference type="Pfam" id="PF00041">
    <property type="entry name" value="fn3"/>
    <property type="match status" value="2"/>
</dbReference>
<feature type="domain" description="Fibronectin type-III" evidence="2">
    <location>
        <begin position="778"/>
        <end position="867"/>
    </location>
</feature>
<dbReference type="InterPro" id="IPR001119">
    <property type="entry name" value="SLH_dom"/>
</dbReference>
<name>A0A0L6JV33_9FIRM</name>
<dbReference type="PROSITE" id="PS51272">
    <property type="entry name" value="SLH"/>
    <property type="match status" value="1"/>
</dbReference>
<dbReference type="PANTHER" id="PTHR46708">
    <property type="entry name" value="TENASCIN"/>
    <property type="match status" value="1"/>
</dbReference>
<feature type="domain" description="Fibronectin type-III" evidence="2">
    <location>
        <begin position="407"/>
        <end position="496"/>
    </location>
</feature>
<dbReference type="PROSITE" id="PS50853">
    <property type="entry name" value="FN3"/>
    <property type="match status" value="7"/>
</dbReference>
<dbReference type="InterPro" id="IPR003961">
    <property type="entry name" value="FN3_dom"/>
</dbReference>
<dbReference type="STRING" id="398512.Bccel_4965"/>
<proteinExistence type="predicted"/>
<dbReference type="eggNOG" id="COG5492">
    <property type="taxonomic scope" value="Bacteria"/>
</dbReference>
<dbReference type="EMBL" id="LGTC01000001">
    <property type="protein sequence ID" value="KNY29691.1"/>
    <property type="molecule type" value="Genomic_DNA"/>
</dbReference>
<dbReference type="Pfam" id="PF00395">
    <property type="entry name" value="SLH"/>
    <property type="match status" value="1"/>
</dbReference>